<accession>A0ABR2FG23</accession>
<keyword evidence="3" id="KW-1185">Reference proteome</keyword>
<feature type="region of interest" description="Disordered" evidence="1">
    <location>
        <begin position="1"/>
        <end position="65"/>
    </location>
</feature>
<feature type="compositionally biased region" description="Basic and acidic residues" evidence="1">
    <location>
        <begin position="1"/>
        <end position="11"/>
    </location>
</feature>
<organism evidence="2 3">
    <name type="scientific">Hibiscus sabdariffa</name>
    <name type="common">roselle</name>
    <dbReference type="NCBI Taxonomy" id="183260"/>
    <lineage>
        <taxon>Eukaryota</taxon>
        <taxon>Viridiplantae</taxon>
        <taxon>Streptophyta</taxon>
        <taxon>Embryophyta</taxon>
        <taxon>Tracheophyta</taxon>
        <taxon>Spermatophyta</taxon>
        <taxon>Magnoliopsida</taxon>
        <taxon>eudicotyledons</taxon>
        <taxon>Gunneridae</taxon>
        <taxon>Pentapetalae</taxon>
        <taxon>rosids</taxon>
        <taxon>malvids</taxon>
        <taxon>Malvales</taxon>
        <taxon>Malvaceae</taxon>
        <taxon>Malvoideae</taxon>
        <taxon>Hibiscus</taxon>
    </lineage>
</organism>
<evidence type="ECO:0000313" key="3">
    <source>
        <dbReference type="Proteomes" id="UP001472677"/>
    </source>
</evidence>
<comment type="caution">
    <text evidence="2">The sequence shown here is derived from an EMBL/GenBank/DDBJ whole genome shotgun (WGS) entry which is preliminary data.</text>
</comment>
<evidence type="ECO:0000256" key="1">
    <source>
        <dbReference type="SAM" id="MobiDB-lite"/>
    </source>
</evidence>
<reference evidence="2 3" key="1">
    <citation type="journal article" date="2024" name="G3 (Bethesda)">
        <title>Genome assembly of Hibiscus sabdariffa L. provides insights into metabolisms of medicinal natural products.</title>
        <authorList>
            <person name="Kim T."/>
        </authorList>
    </citation>
    <scope>NUCLEOTIDE SEQUENCE [LARGE SCALE GENOMIC DNA]</scope>
    <source>
        <strain evidence="2">TK-2024</strain>
        <tissue evidence="2">Old leaves</tissue>
    </source>
</reference>
<proteinExistence type="predicted"/>
<dbReference type="EMBL" id="JBBPBM010000006">
    <property type="protein sequence ID" value="KAK8579880.1"/>
    <property type="molecule type" value="Genomic_DNA"/>
</dbReference>
<feature type="compositionally biased region" description="Acidic residues" evidence="1">
    <location>
        <begin position="34"/>
        <end position="44"/>
    </location>
</feature>
<feature type="compositionally biased region" description="Basic and acidic residues" evidence="1">
    <location>
        <begin position="53"/>
        <end position="65"/>
    </location>
</feature>
<dbReference type="Proteomes" id="UP001472677">
    <property type="component" value="Unassembled WGS sequence"/>
</dbReference>
<evidence type="ECO:0000313" key="2">
    <source>
        <dbReference type="EMBL" id="KAK8579880.1"/>
    </source>
</evidence>
<protein>
    <submittedName>
        <fullName evidence="2">Uncharacterized protein</fullName>
    </submittedName>
</protein>
<gene>
    <name evidence="2" type="ORF">V6N12_070183</name>
</gene>
<name>A0ABR2FG23_9ROSI</name>
<feature type="compositionally biased region" description="Basic and acidic residues" evidence="1">
    <location>
        <begin position="22"/>
        <end position="32"/>
    </location>
</feature>
<sequence length="76" mass="8582">MKQGSKEKQEKLLNITSGDSSHGVDSDDRNEIYFDSDSETEEIVDSGNGTDSKIPRNREEGPHLDLDGNPFFIYIY</sequence>